<organism evidence="3 4">
    <name type="scientific">Murinocardiopsis flavida</name>
    <dbReference type="NCBI Taxonomy" id="645275"/>
    <lineage>
        <taxon>Bacteria</taxon>
        <taxon>Bacillati</taxon>
        <taxon>Actinomycetota</taxon>
        <taxon>Actinomycetes</taxon>
        <taxon>Streptosporangiales</taxon>
        <taxon>Nocardiopsidaceae</taxon>
        <taxon>Murinocardiopsis</taxon>
    </lineage>
</organism>
<reference evidence="3 4" key="1">
    <citation type="submission" date="2018-03" db="EMBL/GenBank/DDBJ databases">
        <title>Genomic Encyclopedia of Archaeal and Bacterial Type Strains, Phase II (KMG-II): from individual species to whole genera.</title>
        <authorList>
            <person name="Goeker M."/>
        </authorList>
    </citation>
    <scope>NUCLEOTIDE SEQUENCE [LARGE SCALE GENOMIC DNA]</scope>
    <source>
        <strain evidence="3 4">DSM 45312</strain>
    </source>
</reference>
<feature type="domain" description="ER-bound oxygenase mpaB/mpaB'/Rubber oxygenase catalytic" evidence="2">
    <location>
        <begin position="117"/>
        <end position="340"/>
    </location>
</feature>
<proteinExistence type="predicted"/>
<evidence type="ECO:0000313" key="3">
    <source>
        <dbReference type="EMBL" id="PSK95659.1"/>
    </source>
</evidence>
<evidence type="ECO:0000313" key="4">
    <source>
        <dbReference type="Proteomes" id="UP000240542"/>
    </source>
</evidence>
<evidence type="ECO:0000259" key="2">
    <source>
        <dbReference type="Pfam" id="PF09995"/>
    </source>
</evidence>
<dbReference type="PANTHER" id="PTHR37539:SF1">
    <property type="entry name" value="ER-BOUND OXYGENASE MPAB_MPAB'_RUBBER OXYGENASE CATALYTIC DOMAIN-CONTAINING PROTEIN"/>
    <property type="match status" value="1"/>
</dbReference>
<gene>
    <name evidence="3" type="ORF">CLV63_11492</name>
</gene>
<accession>A0A2P8DEN8</accession>
<evidence type="ECO:0000256" key="1">
    <source>
        <dbReference type="SAM" id="MobiDB-lite"/>
    </source>
</evidence>
<protein>
    <submittedName>
        <fullName evidence="3">Uncharacterized protein DUF2236</fullName>
    </submittedName>
</protein>
<dbReference type="EMBL" id="PYGA01000014">
    <property type="protein sequence ID" value="PSK95659.1"/>
    <property type="molecule type" value="Genomic_DNA"/>
</dbReference>
<dbReference type="PANTHER" id="PTHR37539">
    <property type="entry name" value="SECRETED PROTEIN-RELATED"/>
    <property type="match status" value="1"/>
</dbReference>
<dbReference type="AlphaFoldDB" id="A0A2P8DEN8"/>
<feature type="region of interest" description="Disordered" evidence="1">
    <location>
        <begin position="382"/>
        <end position="401"/>
    </location>
</feature>
<dbReference type="Pfam" id="PF09995">
    <property type="entry name" value="MPAB_Lcp_cat"/>
    <property type="match status" value="1"/>
</dbReference>
<comment type="caution">
    <text evidence="3">The sequence shown here is derived from an EMBL/GenBank/DDBJ whole genome shotgun (WGS) entry which is preliminary data.</text>
</comment>
<feature type="compositionally biased region" description="Polar residues" evidence="1">
    <location>
        <begin position="389"/>
        <end position="401"/>
    </location>
</feature>
<dbReference type="InterPro" id="IPR037473">
    <property type="entry name" value="Lcp-like"/>
</dbReference>
<keyword evidence="4" id="KW-1185">Reference proteome</keyword>
<sequence>MTHAHQGLEAPGRVVNLDKARDRHGERADRMVALLSVGDPLADAVIAEMDTLGKEGRRILNAGLADGLASLTERPPAITALLRQLETVPEWVNPDMLRQGEVSLLSIPMMWFELSAITSALVHTYSSPAIARLLVQTGRLTSMAPRRLMETTMWAGQTTMPGGLLRGAPGYQSTAQVRLLHARMRTGANKRGWDTAEWGVPINQVDLARTWLDFTLSSFGAIAALGIELTKAEQQDLYRYWQYVAHLLGLENDNLHKEVTDHDSARELGHLLDMTIGAPDENSRALTAAMIQAQVEVLSSGPQPLMQRTEFTELIHGILRNTLGDDRADELGIPHSAASPFLALTVQANKAARHWQTLSPESAEQALKSSTATWQGAVEGAAGVAGSPTYRQHAQTGLTES</sequence>
<dbReference type="InterPro" id="IPR018713">
    <property type="entry name" value="MPAB/Lcp_cat_dom"/>
</dbReference>
<name>A0A2P8DEN8_9ACTN</name>
<dbReference type="GO" id="GO:0016491">
    <property type="term" value="F:oxidoreductase activity"/>
    <property type="evidence" value="ECO:0007669"/>
    <property type="project" value="InterPro"/>
</dbReference>
<dbReference type="RefSeq" id="WP_106584592.1">
    <property type="nucleotide sequence ID" value="NZ_PYGA01000014.1"/>
</dbReference>
<dbReference type="OrthoDB" id="7614910at2"/>
<dbReference type="Proteomes" id="UP000240542">
    <property type="component" value="Unassembled WGS sequence"/>
</dbReference>